<dbReference type="EMBL" id="JABANO010032472">
    <property type="protein sequence ID" value="KAF4708497.1"/>
    <property type="molecule type" value="Genomic_DNA"/>
</dbReference>
<comment type="caution">
    <text evidence="1">The sequence shown here is derived from an EMBL/GenBank/DDBJ whole genome shotgun (WGS) entry which is preliminary data.</text>
</comment>
<reference evidence="1 2" key="1">
    <citation type="submission" date="2020-04" db="EMBL/GenBank/DDBJ databases">
        <title>Perkinsus olseni comparative genomics.</title>
        <authorList>
            <person name="Bogema D.R."/>
        </authorList>
    </citation>
    <scope>NUCLEOTIDE SEQUENCE [LARGE SCALE GENOMIC DNA]</scope>
    <source>
        <strain evidence="1 2">ATCC PRA-207</strain>
    </source>
</reference>
<sequence length="137" mass="15460">SSTLPFSAPQSPFDTRSTVLSMLSSPRPTPRSPPSTRCFISCLKMVIMTCQYGPPFLRTAALLRPRMQLCDTTLLVCSPRMPSRRGGIRDTLSTVICDLWPSDASLRKRLTLMMTMVVKRLQSNHSSNPQRGPQYRW</sequence>
<dbReference type="Proteomes" id="UP000553632">
    <property type="component" value="Unassembled WGS sequence"/>
</dbReference>
<keyword evidence="2" id="KW-1185">Reference proteome</keyword>
<proteinExistence type="predicted"/>
<protein>
    <submittedName>
        <fullName evidence="1">Uncharacterized protein</fullName>
    </submittedName>
</protein>
<dbReference type="AlphaFoldDB" id="A0A7J6QJT8"/>
<gene>
    <name evidence="1" type="ORF">FOZ63_021226</name>
</gene>
<organism evidence="1 2">
    <name type="scientific">Perkinsus olseni</name>
    <name type="common">Perkinsus atlanticus</name>
    <dbReference type="NCBI Taxonomy" id="32597"/>
    <lineage>
        <taxon>Eukaryota</taxon>
        <taxon>Sar</taxon>
        <taxon>Alveolata</taxon>
        <taxon>Perkinsozoa</taxon>
        <taxon>Perkinsea</taxon>
        <taxon>Perkinsida</taxon>
        <taxon>Perkinsidae</taxon>
        <taxon>Perkinsus</taxon>
    </lineage>
</organism>
<accession>A0A7J6QJT8</accession>
<feature type="non-terminal residue" evidence="1">
    <location>
        <position position="137"/>
    </location>
</feature>
<evidence type="ECO:0000313" key="1">
    <source>
        <dbReference type="EMBL" id="KAF4708497.1"/>
    </source>
</evidence>
<feature type="non-terminal residue" evidence="1">
    <location>
        <position position="1"/>
    </location>
</feature>
<name>A0A7J6QJT8_PEROL</name>
<evidence type="ECO:0000313" key="2">
    <source>
        <dbReference type="Proteomes" id="UP000553632"/>
    </source>
</evidence>